<dbReference type="RefSeq" id="WP_166047786.1">
    <property type="nucleotide sequence ID" value="NZ_JAAMPJ010000005.1"/>
</dbReference>
<comment type="caution">
    <text evidence="1">The sequence shown here is derived from an EMBL/GenBank/DDBJ whole genome shotgun (WGS) entry which is preliminary data.</text>
</comment>
<protein>
    <recommendedName>
        <fullName evidence="3">Excreted virulence factor EspC, type VII ESX diderm</fullName>
    </recommendedName>
</protein>
<accession>A0A7C9RSD7</accession>
<name>A0A7C9RSD7_9PSEU</name>
<evidence type="ECO:0008006" key="3">
    <source>
        <dbReference type="Google" id="ProtNLM"/>
    </source>
</evidence>
<gene>
    <name evidence="1" type="ORF">G7043_20905</name>
</gene>
<dbReference type="InterPro" id="IPR036689">
    <property type="entry name" value="ESAT-6-like_sf"/>
</dbReference>
<proteinExistence type="predicted"/>
<sequence length="371" mass="40006">MGSFKVDPAAVAGLGQLVQRQSQGIAGYLTALEHNALSDQGDGFFELISNQLVYLRYYAHANTRQALSLAGNSALQLRDTAAFYVATDNSVEARLDGTYRPVTSVDRERSSLPCEVTQSGFGDVHDVSGYQPPTSVDLEQDLGWPVDLEERLDALGDLVSTGAKIGMLLETVTHWNPFERAALLVSGDWNAIHREGLIIADTGKAFDHIATNIDRGRFNIQSAWDGNAAAAAENWLDEYARACREHATYCREAAEKIRNLAEAVYHRAKSLETALGTLVDLVGELISLKKINSIRATIAAAVDEALDFATGTGDFKDLLKAVKVWAGEATALTDLIFATAHEFSGIVAAAKGQGEVVAARWPCAPYDHPGV</sequence>
<dbReference type="EMBL" id="JAAMPJ010000005">
    <property type="protein sequence ID" value="NGY61387.1"/>
    <property type="molecule type" value="Genomic_DNA"/>
</dbReference>
<evidence type="ECO:0000313" key="2">
    <source>
        <dbReference type="Proteomes" id="UP000481360"/>
    </source>
</evidence>
<reference evidence="1 2" key="1">
    <citation type="submission" date="2020-03" db="EMBL/GenBank/DDBJ databases">
        <title>Isolation and identification of active actinomycetes.</title>
        <authorList>
            <person name="Sun X."/>
        </authorList>
    </citation>
    <scope>NUCLEOTIDE SEQUENCE [LARGE SCALE GENOMIC DNA]</scope>
    <source>
        <strain evidence="1 2">NEAU-D13</strain>
    </source>
</reference>
<organism evidence="1 2">
    <name type="scientific">Lentzea alba</name>
    <dbReference type="NCBI Taxonomy" id="2714351"/>
    <lineage>
        <taxon>Bacteria</taxon>
        <taxon>Bacillati</taxon>
        <taxon>Actinomycetota</taxon>
        <taxon>Actinomycetes</taxon>
        <taxon>Pseudonocardiales</taxon>
        <taxon>Pseudonocardiaceae</taxon>
        <taxon>Lentzea</taxon>
    </lineage>
</organism>
<dbReference type="AlphaFoldDB" id="A0A7C9RSD7"/>
<dbReference type="Proteomes" id="UP000481360">
    <property type="component" value="Unassembled WGS sequence"/>
</dbReference>
<evidence type="ECO:0000313" key="1">
    <source>
        <dbReference type="EMBL" id="NGY61387.1"/>
    </source>
</evidence>
<dbReference type="SUPFAM" id="SSF140453">
    <property type="entry name" value="EsxAB dimer-like"/>
    <property type="match status" value="1"/>
</dbReference>
<keyword evidence="2" id="KW-1185">Reference proteome</keyword>